<reference evidence="1 2" key="1">
    <citation type="journal article" date="2016" name="Nat. Commun.">
        <title>Thousands of microbial genomes shed light on interconnected biogeochemical processes in an aquifer system.</title>
        <authorList>
            <person name="Anantharaman K."/>
            <person name="Brown C.T."/>
            <person name="Hug L.A."/>
            <person name="Sharon I."/>
            <person name="Castelle C.J."/>
            <person name="Probst A.J."/>
            <person name="Thomas B.C."/>
            <person name="Singh A."/>
            <person name="Wilkins M.J."/>
            <person name="Karaoz U."/>
            <person name="Brodie E.L."/>
            <person name="Williams K.H."/>
            <person name="Hubbard S.S."/>
            <person name="Banfield J.F."/>
        </authorList>
    </citation>
    <scope>NUCLEOTIDE SEQUENCE [LARGE SCALE GENOMIC DNA]</scope>
</reference>
<dbReference type="AlphaFoldDB" id="A0A1G2PK19"/>
<protein>
    <submittedName>
        <fullName evidence="1">Uncharacterized protein</fullName>
    </submittedName>
</protein>
<gene>
    <name evidence="1" type="ORF">A2806_00920</name>
</gene>
<evidence type="ECO:0000313" key="1">
    <source>
        <dbReference type="EMBL" id="OHA48674.1"/>
    </source>
</evidence>
<evidence type="ECO:0000313" key="2">
    <source>
        <dbReference type="Proteomes" id="UP000177629"/>
    </source>
</evidence>
<sequence>MRKTLVIVVALLIAAGTFLALRQQDNPLPASTDPNIQAAQKLENTLPYRGGSFSISYAQETNEFLVMLKLNNLTWEEYATQRNEAAGFFRKQGIDPCTLTVQWLVDGTHPETFREAAGPIPDDLSLSCS</sequence>
<accession>A0A1G2PK19</accession>
<proteinExistence type="predicted"/>
<dbReference type="Proteomes" id="UP000177629">
    <property type="component" value="Unassembled WGS sequence"/>
</dbReference>
<organism evidence="1 2">
    <name type="scientific">Candidatus Terrybacteria bacterium RIFCSPHIGHO2_01_FULL_48_17</name>
    <dbReference type="NCBI Taxonomy" id="1802362"/>
    <lineage>
        <taxon>Bacteria</taxon>
        <taxon>Candidatus Terryibacteriota</taxon>
    </lineage>
</organism>
<comment type="caution">
    <text evidence="1">The sequence shown here is derived from an EMBL/GenBank/DDBJ whole genome shotgun (WGS) entry which is preliminary data.</text>
</comment>
<name>A0A1G2PK19_9BACT</name>
<dbReference type="EMBL" id="MHSS01000004">
    <property type="protein sequence ID" value="OHA48674.1"/>
    <property type="molecule type" value="Genomic_DNA"/>
</dbReference>